<protein>
    <submittedName>
        <fullName evidence="1">Uncharacterized protein</fullName>
    </submittedName>
</protein>
<accession>A0A430LZC4</accession>
<comment type="caution">
    <text evidence="1">The sequence shown here is derived from an EMBL/GenBank/DDBJ whole genome shotgun (WGS) entry which is preliminary data.</text>
</comment>
<reference evidence="1 2" key="1">
    <citation type="submission" date="2017-06" db="EMBL/GenBank/DDBJ databases">
        <title>Comparative genomic analysis of Ambrosia Fusariam Clade fungi.</title>
        <authorList>
            <person name="Stajich J.E."/>
            <person name="Carrillo J."/>
            <person name="Kijimoto T."/>
            <person name="Eskalen A."/>
            <person name="O'Donnell K."/>
            <person name="Kasson M."/>
        </authorList>
    </citation>
    <scope>NUCLEOTIDE SEQUENCE [LARGE SCALE GENOMIC DNA]</scope>
    <source>
        <strain evidence="1 2">UCR1854</strain>
    </source>
</reference>
<name>A0A430LZC4_9HYPO</name>
<dbReference type="AlphaFoldDB" id="A0A430LZC4"/>
<keyword evidence="2" id="KW-1185">Reference proteome</keyword>
<dbReference type="EMBL" id="MIKF01000046">
    <property type="protein sequence ID" value="RTE81066.1"/>
    <property type="molecule type" value="Genomic_DNA"/>
</dbReference>
<organism evidence="1 2">
    <name type="scientific">Fusarium euwallaceae</name>
    <dbReference type="NCBI Taxonomy" id="1147111"/>
    <lineage>
        <taxon>Eukaryota</taxon>
        <taxon>Fungi</taxon>
        <taxon>Dikarya</taxon>
        <taxon>Ascomycota</taxon>
        <taxon>Pezizomycotina</taxon>
        <taxon>Sordariomycetes</taxon>
        <taxon>Hypocreomycetidae</taxon>
        <taxon>Hypocreales</taxon>
        <taxon>Nectriaceae</taxon>
        <taxon>Fusarium</taxon>
        <taxon>Fusarium solani species complex</taxon>
    </lineage>
</organism>
<dbReference type="Proteomes" id="UP000287124">
    <property type="component" value="Unassembled WGS sequence"/>
</dbReference>
<evidence type="ECO:0000313" key="2">
    <source>
        <dbReference type="Proteomes" id="UP000287124"/>
    </source>
</evidence>
<sequence>MLNLFPVKIYHIAVLADKYQMVERFAMVMPYFFRARTMEPVAAWRMMVAAYLLKSENGFGYFSSGFIGNKVVSLLKYASLISDRVLALKLCLAIEEFRNRGKTNKGLCLYCFNKGEESGLGFVTKDPGCKFGSHYPV</sequence>
<evidence type="ECO:0000313" key="1">
    <source>
        <dbReference type="EMBL" id="RTE81066.1"/>
    </source>
</evidence>
<gene>
    <name evidence="1" type="ORF">BHE90_004425</name>
</gene>
<proteinExistence type="predicted"/>